<dbReference type="PANTHER" id="PTHR33700:SF4">
    <property type="entry name" value="MYB-LIKE PROTEIN X"/>
    <property type="match status" value="1"/>
</dbReference>
<feature type="compositionally biased region" description="Basic and acidic residues" evidence="1">
    <location>
        <begin position="418"/>
        <end position="448"/>
    </location>
</feature>
<feature type="compositionally biased region" description="Basic and acidic residues" evidence="1">
    <location>
        <begin position="111"/>
        <end position="126"/>
    </location>
</feature>
<name>A0ABC8RKQ4_9AQUA</name>
<dbReference type="EMBL" id="CAUOFW020001447">
    <property type="protein sequence ID" value="CAK9144992.1"/>
    <property type="molecule type" value="Genomic_DNA"/>
</dbReference>
<evidence type="ECO:0000313" key="4">
    <source>
        <dbReference type="Proteomes" id="UP001642360"/>
    </source>
</evidence>
<organism evidence="3 4">
    <name type="scientific">Ilex paraguariensis</name>
    <name type="common">yerba mate</name>
    <dbReference type="NCBI Taxonomy" id="185542"/>
    <lineage>
        <taxon>Eukaryota</taxon>
        <taxon>Viridiplantae</taxon>
        <taxon>Streptophyta</taxon>
        <taxon>Embryophyta</taxon>
        <taxon>Tracheophyta</taxon>
        <taxon>Spermatophyta</taxon>
        <taxon>Magnoliopsida</taxon>
        <taxon>eudicotyledons</taxon>
        <taxon>Gunneridae</taxon>
        <taxon>Pentapetalae</taxon>
        <taxon>asterids</taxon>
        <taxon>campanulids</taxon>
        <taxon>Aquifoliales</taxon>
        <taxon>Aquifoliaceae</taxon>
        <taxon>Ilex</taxon>
    </lineage>
</organism>
<feature type="compositionally biased region" description="Polar residues" evidence="1">
    <location>
        <begin position="294"/>
        <end position="321"/>
    </location>
</feature>
<gene>
    <name evidence="3" type="ORF">ILEXP_LOCUS12778</name>
</gene>
<feature type="compositionally biased region" description="Polar residues" evidence="1">
    <location>
        <begin position="233"/>
        <end position="246"/>
    </location>
</feature>
<dbReference type="PANTHER" id="PTHR33700">
    <property type="entry name" value="MYB-LIKE PROTEIN X"/>
    <property type="match status" value="1"/>
</dbReference>
<keyword evidence="2" id="KW-0472">Membrane</keyword>
<protein>
    <submittedName>
        <fullName evidence="3">Uncharacterized protein</fullName>
    </submittedName>
</protein>
<feature type="compositionally biased region" description="Basic and acidic residues" evidence="1">
    <location>
        <begin position="75"/>
        <end position="88"/>
    </location>
</feature>
<comment type="caution">
    <text evidence="3">The sequence shown here is derived from an EMBL/GenBank/DDBJ whole genome shotgun (WGS) entry which is preliminary data.</text>
</comment>
<evidence type="ECO:0000313" key="3">
    <source>
        <dbReference type="EMBL" id="CAK9144992.1"/>
    </source>
</evidence>
<proteinExistence type="predicted"/>
<keyword evidence="2" id="KW-1133">Transmembrane helix</keyword>
<feature type="compositionally biased region" description="Acidic residues" evidence="1">
    <location>
        <begin position="89"/>
        <end position="110"/>
    </location>
</feature>
<feature type="compositionally biased region" description="Basic and acidic residues" evidence="1">
    <location>
        <begin position="477"/>
        <end position="503"/>
    </location>
</feature>
<keyword evidence="4" id="KW-1185">Reference proteome</keyword>
<feature type="compositionally biased region" description="Basic and acidic residues" evidence="1">
    <location>
        <begin position="155"/>
        <end position="164"/>
    </location>
</feature>
<feature type="region of interest" description="Disordered" evidence="1">
    <location>
        <begin position="413"/>
        <end position="503"/>
    </location>
</feature>
<evidence type="ECO:0000256" key="2">
    <source>
        <dbReference type="SAM" id="Phobius"/>
    </source>
</evidence>
<feature type="compositionally biased region" description="Acidic residues" evidence="1">
    <location>
        <begin position="143"/>
        <end position="154"/>
    </location>
</feature>
<keyword evidence="2" id="KW-0812">Transmembrane</keyword>
<feature type="transmembrane region" description="Helical" evidence="2">
    <location>
        <begin position="20"/>
        <end position="37"/>
    </location>
</feature>
<dbReference type="AlphaFoldDB" id="A0ABC8RKQ4"/>
<sequence>MLRQSPSRNPRSKGIKGKHVLQICLLLAVCFWLIYQVKHSHDKRKEFDKKDAMDLLNAGSGNEILRFGRKDLYPRVEETETSNEQREEAAEEGEAAGEEEENKSDEDEQEEGNRTEEKEDAERGGGEDEIDEEDQEKSNAEIDHEEDFIDDEEERKEGDGKESEEKDDDDKDGQMEDDSSLEDHDHEGAGNTHEAREEHYKADDASSAVAHDTQIVRTENGTGSLEHSDEHSGMNTLEQENKVNNTEEVDVGQIKTSLKMGDGEIAENGSPLHRTADEEKSSGVVSPKPEDVSLLNTKQKTEANDQSQLSNSSTEASTETLDLTLQNGTKTISDFTEVQNLTVGGTTYGKGSNLRTIALEQANTITTDNHESDSKVTIFAKPEAAEAKPRESSNSFTKPVFVVSENVVRSNTSVAVEHSSEFSRTEELTDATHDEKSDTVIEMNKTDENSGSSQTENAEVHNDPIDSSDSSLPLEETLVRTDLETLPEIRTEGSKMEDAAAAE</sequence>
<reference evidence="3 4" key="1">
    <citation type="submission" date="2024-02" db="EMBL/GenBank/DDBJ databases">
        <authorList>
            <person name="Vignale AGUSTIN F."/>
            <person name="Sosa J E."/>
            <person name="Modenutti C."/>
        </authorList>
    </citation>
    <scope>NUCLEOTIDE SEQUENCE [LARGE SCALE GENOMIC DNA]</scope>
</reference>
<feature type="compositionally biased region" description="Polar residues" evidence="1">
    <location>
        <begin position="215"/>
        <end position="225"/>
    </location>
</feature>
<feature type="compositionally biased region" description="Basic and acidic residues" evidence="1">
    <location>
        <begin position="181"/>
        <end position="204"/>
    </location>
</feature>
<dbReference type="Proteomes" id="UP001642360">
    <property type="component" value="Unassembled WGS sequence"/>
</dbReference>
<feature type="region of interest" description="Disordered" evidence="1">
    <location>
        <begin position="75"/>
        <end position="321"/>
    </location>
</feature>
<evidence type="ECO:0000256" key="1">
    <source>
        <dbReference type="SAM" id="MobiDB-lite"/>
    </source>
</evidence>
<accession>A0ABC8RKQ4</accession>
<feature type="compositionally biased region" description="Acidic residues" evidence="1">
    <location>
        <begin position="165"/>
        <end position="180"/>
    </location>
</feature>